<dbReference type="Pfam" id="PF22117">
    <property type="entry name" value="Fer4_Nqo3"/>
    <property type="match status" value="1"/>
</dbReference>
<evidence type="ECO:0000256" key="8">
    <source>
        <dbReference type="ARBA" id="ARBA00023004"/>
    </source>
</evidence>
<sequence>MSAQPSNPGATPAVVPEGHVTVEIDGQSLVVPKGAMIIQAADKAGIPIPRFCYHEKLPIAANCRMCLVDVEKSPKPSPACATPVMDGMKVQTRSDKALKYQRSVMEFLLINHPLDCPICDQGGECELQDVSLGYGRSVSRFNERKRVVADEDIGPLVATEMTRCIQCTRCVRFTADIAGTYELGGMYRGENLQIGTYDGKPLTTELSGNVIDVCPVGALTNKVFQFRARPWELTARESLGYHDAMGSNLFLHVRRGEVLRTVPRDNEVVNECWLSDRDRYSHQGLYAEDRALRPLRKVDGQWREVSWSEGLAAAGDILKANRGDALGVLAHPSTSNEEGALLARLADGLDSGNLDHRVYNRDFSDAALAEPFALPLAQIEQADVVVILGSNVRHELPLLHARIRKAQMQRQTKVYAINPVDFEFAFDLAGRQIVAPSRFAEALADGALRQAVQGAARAVLIVGALVENHPQAAALRAAARDFAAATGAALCRIPQGANALGLARYGVLPRGRNVAAMLDQPRSAYVLYGLEPGLDFADAAAARRALAGAKVVAFSHFACASTRDVADVILPIGALPEIEATLTNLDGNDQRTRAGGTLPGEAREGWRVLRALGGELGLPGFEFIDLAGLRDSLQPREVAVTTSAQPVRQDDGLELAASPAIYRTDAVVRRAQALQQHPLNRAPSVTLHPQDAARLGLNPGQMVKVGTAAGSATLPLETDKRVASGAAWIETGHGATAPLGAGRVTVVAA</sequence>
<proteinExistence type="inferred from homology"/>
<dbReference type="InterPro" id="IPR006963">
    <property type="entry name" value="Mopterin_OxRdtase_4Fe-4S_dom"/>
</dbReference>
<dbReference type="PANTHER" id="PTHR43105:SF13">
    <property type="entry name" value="NADH-UBIQUINONE OXIDOREDUCTASE 75 KDA SUBUNIT, MITOCHONDRIAL"/>
    <property type="match status" value="1"/>
</dbReference>
<evidence type="ECO:0000256" key="12">
    <source>
        <dbReference type="ARBA" id="ARBA00047712"/>
    </source>
</evidence>
<dbReference type="PROSITE" id="PS00642">
    <property type="entry name" value="COMPLEX1_75K_2"/>
    <property type="match status" value="1"/>
</dbReference>
<dbReference type="Gene3D" id="3.40.228.10">
    <property type="entry name" value="Dimethylsulfoxide Reductase, domain 2"/>
    <property type="match status" value="1"/>
</dbReference>
<evidence type="ECO:0000259" key="16">
    <source>
        <dbReference type="PROSITE" id="PS51839"/>
    </source>
</evidence>
<name>D2UD42_XANAP</name>
<dbReference type="Pfam" id="PF01568">
    <property type="entry name" value="Molydop_binding"/>
    <property type="match status" value="1"/>
</dbReference>
<dbReference type="Proteomes" id="UP000001890">
    <property type="component" value="Chromosome"/>
</dbReference>
<evidence type="ECO:0000256" key="10">
    <source>
        <dbReference type="ARBA" id="ARBA00023027"/>
    </source>
</evidence>
<dbReference type="PATRIC" id="fig|29447.3.peg.997"/>
<evidence type="ECO:0000313" key="18">
    <source>
        <dbReference type="Proteomes" id="UP000001890"/>
    </source>
</evidence>
<dbReference type="PROSITE" id="PS00643">
    <property type="entry name" value="COMPLEX1_75K_3"/>
    <property type="match status" value="1"/>
</dbReference>
<dbReference type="InterPro" id="IPR006657">
    <property type="entry name" value="MoPterin_dinucl-bd_dom"/>
</dbReference>
<dbReference type="Gene3D" id="2.40.40.20">
    <property type="match status" value="1"/>
</dbReference>
<dbReference type="InterPro" id="IPR000283">
    <property type="entry name" value="NADH_UbQ_OxRdtase_75kDa_su_CS"/>
</dbReference>
<dbReference type="GO" id="GO:0008137">
    <property type="term" value="F:NADH dehydrogenase (ubiquinone) activity"/>
    <property type="evidence" value="ECO:0007669"/>
    <property type="project" value="UniProtKB-UniRule"/>
</dbReference>
<dbReference type="GO" id="GO:0046872">
    <property type="term" value="F:metal ion binding"/>
    <property type="evidence" value="ECO:0007669"/>
    <property type="project" value="UniProtKB-UniRule"/>
</dbReference>
<comment type="similarity">
    <text evidence="2 13">Belongs to the complex I 75 kDa subunit family.</text>
</comment>
<keyword evidence="4 13" id="KW-0001">2Fe-2S</keyword>
<dbReference type="NCBIfam" id="TIGR01973">
    <property type="entry name" value="NuoG"/>
    <property type="match status" value="1"/>
</dbReference>
<dbReference type="FunFam" id="3.30.70.20:FF:000002">
    <property type="entry name" value="NADH-ubiquinone oxidoreductase 75 kDa subunit"/>
    <property type="match status" value="1"/>
</dbReference>
<dbReference type="RefSeq" id="WP_012915530.1">
    <property type="nucleotide sequence ID" value="NC_013722.1"/>
</dbReference>
<dbReference type="PROSITE" id="PS51839">
    <property type="entry name" value="4FE4S_HC3"/>
    <property type="match status" value="1"/>
</dbReference>
<dbReference type="CDD" id="cd00207">
    <property type="entry name" value="fer2"/>
    <property type="match status" value="1"/>
</dbReference>
<evidence type="ECO:0000259" key="15">
    <source>
        <dbReference type="PROSITE" id="PS51669"/>
    </source>
</evidence>
<dbReference type="PROSITE" id="PS51669">
    <property type="entry name" value="4FE4S_MOW_BIS_MGD"/>
    <property type="match status" value="1"/>
</dbReference>
<dbReference type="GO" id="GO:0042773">
    <property type="term" value="P:ATP synthesis coupled electron transport"/>
    <property type="evidence" value="ECO:0007669"/>
    <property type="project" value="InterPro"/>
</dbReference>
<dbReference type="SUPFAM" id="SSF50692">
    <property type="entry name" value="ADC-like"/>
    <property type="match status" value="1"/>
</dbReference>
<dbReference type="EMBL" id="FP565176">
    <property type="protein sequence ID" value="CBA15521.1"/>
    <property type="molecule type" value="Genomic_DNA"/>
</dbReference>
<protein>
    <recommendedName>
        <fullName evidence="13">NADH-quinone oxidoreductase</fullName>
        <ecNumber evidence="13">7.1.1.-</ecNumber>
    </recommendedName>
</protein>
<dbReference type="Gene3D" id="3.30.70.20">
    <property type="match status" value="1"/>
</dbReference>
<dbReference type="InterPro" id="IPR054351">
    <property type="entry name" value="NADH_UbQ_OxRdtase_ferredoxin"/>
</dbReference>
<dbReference type="GO" id="GO:0051539">
    <property type="term" value="F:4 iron, 4 sulfur cluster binding"/>
    <property type="evidence" value="ECO:0007669"/>
    <property type="project" value="UniProtKB-KW"/>
</dbReference>
<dbReference type="GO" id="GO:1990204">
    <property type="term" value="C:oxidoreductase complex"/>
    <property type="evidence" value="ECO:0007669"/>
    <property type="project" value="UniProtKB-ARBA"/>
</dbReference>
<evidence type="ECO:0000256" key="2">
    <source>
        <dbReference type="ARBA" id="ARBA00005404"/>
    </source>
</evidence>
<comment type="catalytic activity">
    <reaction evidence="12 13">
        <text>a quinone + NADH + 5 H(+)(in) = a quinol + NAD(+) + 4 H(+)(out)</text>
        <dbReference type="Rhea" id="RHEA:57888"/>
        <dbReference type="ChEBI" id="CHEBI:15378"/>
        <dbReference type="ChEBI" id="CHEBI:24646"/>
        <dbReference type="ChEBI" id="CHEBI:57540"/>
        <dbReference type="ChEBI" id="CHEBI:57945"/>
        <dbReference type="ChEBI" id="CHEBI:132124"/>
    </reaction>
</comment>
<dbReference type="EC" id="7.1.1.-" evidence="13"/>
<dbReference type="AlphaFoldDB" id="D2UD42"/>
<evidence type="ECO:0000313" key="17">
    <source>
        <dbReference type="EMBL" id="CBA15521.1"/>
    </source>
</evidence>
<evidence type="ECO:0000256" key="13">
    <source>
        <dbReference type="RuleBase" id="RU003525"/>
    </source>
</evidence>
<dbReference type="KEGG" id="xal:XALC_1005"/>
<dbReference type="PANTHER" id="PTHR43105">
    <property type="entry name" value="RESPIRATORY NITRATE REDUCTASE"/>
    <property type="match status" value="1"/>
</dbReference>
<keyword evidence="9 13" id="KW-0411">Iron-sulfur</keyword>
<dbReference type="GeneID" id="57876323"/>
<dbReference type="GO" id="GO:0016020">
    <property type="term" value="C:membrane"/>
    <property type="evidence" value="ECO:0007669"/>
    <property type="project" value="InterPro"/>
</dbReference>
<dbReference type="SUPFAM" id="SSF54292">
    <property type="entry name" value="2Fe-2S ferredoxin-like"/>
    <property type="match status" value="1"/>
</dbReference>
<keyword evidence="10 13" id="KW-0520">NAD</keyword>
<dbReference type="STRING" id="380358.XALC_1005"/>
<accession>D2UD42</accession>
<dbReference type="Gene3D" id="3.10.20.740">
    <property type="match status" value="1"/>
</dbReference>
<evidence type="ECO:0000256" key="7">
    <source>
        <dbReference type="ARBA" id="ARBA00022967"/>
    </source>
</evidence>
<dbReference type="InterPro" id="IPR050123">
    <property type="entry name" value="Prok_molybdopt-oxidoreductase"/>
</dbReference>
<dbReference type="GO" id="GO:0048038">
    <property type="term" value="F:quinone binding"/>
    <property type="evidence" value="ECO:0007669"/>
    <property type="project" value="UniProtKB-UniRule"/>
</dbReference>
<comment type="subunit">
    <text evidence="11">Composed of 13 different subunits. Subunits NuoCD, E, F, and G constitute the peripheral sector of the complex.</text>
</comment>
<feature type="domain" description="4Fe-4S His(Cys)3-ligated-type" evidence="16">
    <location>
        <begin position="96"/>
        <end position="135"/>
    </location>
</feature>
<dbReference type="FunFam" id="3.10.20.740:FF:000001">
    <property type="entry name" value="NADH-quinone oxidoreductase subunit G"/>
    <property type="match status" value="1"/>
</dbReference>
<evidence type="ECO:0000256" key="1">
    <source>
        <dbReference type="ARBA" id="ARBA00001966"/>
    </source>
</evidence>
<dbReference type="GO" id="GO:0043546">
    <property type="term" value="F:molybdopterin cofactor binding"/>
    <property type="evidence" value="ECO:0007669"/>
    <property type="project" value="InterPro"/>
</dbReference>
<evidence type="ECO:0000256" key="6">
    <source>
        <dbReference type="ARBA" id="ARBA00022723"/>
    </source>
</evidence>
<dbReference type="PROSITE" id="PS51085">
    <property type="entry name" value="2FE2S_FER_2"/>
    <property type="match status" value="1"/>
</dbReference>
<keyword evidence="8 13" id="KW-0408">Iron</keyword>
<feature type="domain" description="2Fe-2S ferredoxin-type" evidence="14">
    <location>
        <begin position="18"/>
        <end position="96"/>
    </location>
</feature>
<dbReference type="InterPro" id="IPR010228">
    <property type="entry name" value="NADH_UbQ_OxRdtase_Gsu"/>
</dbReference>
<evidence type="ECO:0000256" key="3">
    <source>
        <dbReference type="ARBA" id="ARBA00022485"/>
    </source>
</evidence>
<keyword evidence="7 13" id="KW-1278">Translocase</keyword>
<dbReference type="Pfam" id="PF22151">
    <property type="entry name" value="Fer4_NDSU1"/>
    <property type="match status" value="1"/>
</dbReference>
<dbReference type="Pfam" id="PF00384">
    <property type="entry name" value="Molybdopterin"/>
    <property type="match status" value="1"/>
</dbReference>
<dbReference type="GO" id="GO:0051537">
    <property type="term" value="F:2 iron, 2 sulfur cluster binding"/>
    <property type="evidence" value="ECO:0007669"/>
    <property type="project" value="UniProtKB-UniRule"/>
</dbReference>
<feature type="domain" description="4Fe-4S Mo/W bis-MGD-type" evidence="15">
    <location>
        <begin position="233"/>
        <end position="289"/>
    </location>
</feature>
<gene>
    <name evidence="17" type="primary">nuoG</name>
    <name evidence="17" type="ordered locus">XALc_1005</name>
</gene>
<dbReference type="InterPro" id="IPR001041">
    <property type="entry name" value="2Fe-2S_ferredoxin-type"/>
</dbReference>
<evidence type="ECO:0000256" key="11">
    <source>
        <dbReference type="ARBA" id="ARBA00026021"/>
    </source>
</evidence>
<reference evidence="17 18" key="1">
    <citation type="journal article" date="2009" name="BMC Genomics">
        <title>The complete genome sequence of Xanthomonas albilineans provides new insights into the reductive genome evolution of the xylem-limited Xanthomonadaceae.</title>
        <authorList>
            <person name="Pieretti I."/>
            <person name="Royer M."/>
            <person name="Barbe V."/>
            <person name="Carrere S."/>
            <person name="Koebnik R."/>
            <person name="Cociancich S."/>
            <person name="Couloux A."/>
            <person name="Darrasse A."/>
            <person name="Gouzy J."/>
            <person name="Jacques M.A."/>
            <person name="Lauber E."/>
            <person name="Manceau C."/>
            <person name="Mangenot S."/>
            <person name="Poussier S."/>
            <person name="Segurens B."/>
            <person name="Szurek B."/>
            <person name="Verdier V."/>
            <person name="Arlat M."/>
            <person name="Rott P."/>
        </authorList>
    </citation>
    <scope>NUCLEOTIDE SEQUENCE [LARGE SCALE GENOMIC DNA]</scope>
    <source>
        <strain evidence="18">GPE PC73 / CFBP 7063</strain>
    </source>
</reference>
<evidence type="ECO:0000256" key="9">
    <source>
        <dbReference type="ARBA" id="ARBA00023014"/>
    </source>
</evidence>
<dbReference type="CDD" id="cd02775">
    <property type="entry name" value="MopB_CT"/>
    <property type="match status" value="1"/>
</dbReference>
<keyword evidence="6 13" id="KW-0479">Metal-binding</keyword>
<dbReference type="Pfam" id="PF13510">
    <property type="entry name" value="Fer2_4"/>
    <property type="match status" value="1"/>
</dbReference>
<dbReference type="PROSITE" id="PS00641">
    <property type="entry name" value="COMPLEX1_75K_1"/>
    <property type="match status" value="1"/>
</dbReference>
<dbReference type="InterPro" id="IPR009010">
    <property type="entry name" value="Asp_de-COase-like_dom_sf"/>
</dbReference>
<keyword evidence="3 13" id="KW-0004">4Fe-4S</keyword>
<dbReference type="InterPro" id="IPR019574">
    <property type="entry name" value="NADH_UbQ_OxRdtase_Gsu_4Fe4S-bd"/>
</dbReference>
<evidence type="ECO:0000256" key="5">
    <source>
        <dbReference type="ARBA" id="ARBA00022719"/>
    </source>
</evidence>
<comment type="function">
    <text evidence="13">NDH-1 shuttles electrons from NADH, via FMN and iron-sulfur (Fe-S) centers, to quinones in the respiratory chain. Couples the redox reaction to proton translocation (for every two electrons transferred, four hydrogen ions are translocated across the cytoplasmic membrane), and thus conserves the redox energy in a proton gradient.</text>
</comment>
<dbReference type="SMART" id="SM00929">
    <property type="entry name" value="NADH-G_4Fe-4S_3"/>
    <property type="match status" value="1"/>
</dbReference>
<evidence type="ECO:0000259" key="14">
    <source>
        <dbReference type="PROSITE" id="PS51085"/>
    </source>
</evidence>
<evidence type="ECO:0000256" key="4">
    <source>
        <dbReference type="ARBA" id="ARBA00022714"/>
    </source>
</evidence>
<keyword evidence="5 13" id="KW-0874">Quinone</keyword>
<keyword evidence="18" id="KW-1185">Reference proteome</keyword>
<keyword evidence="17" id="KW-0560">Oxidoreductase</keyword>
<dbReference type="InterPro" id="IPR006656">
    <property type="entry name" value="Mopterin_OxRdtase"/>
</dbReference>
<dbReference type="OrthoDB" id="9810782at2"/>
<organism evidence="17 18">
    <name type="scientific">Xanthomonas albilineans (strain GPE PC73 / CFBP 7063)</name>
    <dbReference type="NCBI Taxonomy" id="380358"/>
    <lineage>
        <taxon>Bacteria</taxon>
        <taxon>Pseudomonadati</taxon>
        <taxon>Pseudomonadota</taxon>
        <taxon>Gammaproteobacteria</taxon>
        <taxon>Lysobacterales</taxon>
        <taxon>Lysobacteraceae</taxon>
        <taxon>Xanthomonas</taxon>
    </lineage>
</organism>
<comment type="cofactor">
    <cofactor evidence="13">
        <name>[2Fe-2S] cluster</name>
        <dbReference type="ChEBI" id="CHEBI:190135"/>
    </cofactor>
    <text evidence="13">Binds 1 [2Fe-2S] cluster per subunit.</text>
</comment>
<comment type="cofactor">
    <cofactor evidence="1 13">
        <name>[4Fe-4S] cluster</name>
        <dbReference type="ChEBI" id="CHEBI:49883"/>
    </cofactor>
</comment>
<dbReference type="Gene3D" id="3.40.50.740">
    <property type="match status" value="2"/>
</dbReference>
<dbReference type="SUPFAM" id="SSF54862">
    <property type="entry name" value="4Fe-4S ferredoxins"/>
    <property type="match status" value="1"/>
</dbReference>
<dbReference type="InterPro" id="IPR036010">
    <property type="entry name" value="2Fe-2S_ferredoxin-like_sf"/>
</dbReference>
<dbReference type="SUPFAM" id="SSF53706">
    <property type="entry name" value="Formate dehydrogenase/DMSO reductase, domains 1-3"/>
    <property type="match status" value="1"/>
</dbReference>
<dbReference type="eggNOG" id="COG1034">
    <property type="taxonomic scope" value="Bacteria"/>
</dbReference>
<dbReference type="GO" id="GO:0016651">
    <property type="term" value="F:oxidoreductase activity, acting on NAD(P)H"/>
    <property type="evidence" value="ECO:0007669"/>
    <property type="project" value="InterPro"/>
</dbReference>
<dbReference type="Pfam" id="PF10588">
    <property type="entry name" value="NADH-G_4Fe-4S_3"/>
    <property type="match status" value="1"/>
</dbReference>